<evidence type="ECO:0000313" key="2">
    <source>
        <dbReference type="EMBL" id="TPX10681.1"/>
    </source>
</evidence>
<proteinExistence type="predicted"/>
<name>A0A507B0P5_9PEZI</name>
<comment type="caution">
    <text evidence="2">The sequence shown here is derived from an EMBL/GenBank/DDBJ whole genome shotgun (WGS) entry which is preliminary data.</text>
</comment>
<feature type="chain" id="PRO_5021230098" evidence="1">
    <location>
        <begin position="20"/>
        <end position="124"/>
    </location>
</feature>
<keyword evidence="3" id="KW-1185">Reference proteome</keyword>
<evidence type="ECO:0000256" key="1">
    <source>
        <dbReference type="SAM" id="SignalP"/>
    </source>
</evidence>
<dbReference type="InParanoid" id="A0A507B0P5"/>
<dbReference type="AlphaFoldDB" id="A0A507B0P5"/>
<dbReference type="Proteomes" id="UP000319257">
    <property type="component" value="Unassembled WGS sequence"/>
</dbReference>
<dbReference type="RefSeq" id="XP_030992392.1">
    <property type="nucleotide sequence ID" value="XM_031143267.1"/>
</dbReference>
<reference evidence="2 3" key="1">
    <citation type="submission" date="2019-06" db="EMBL/GenBank/DDBJ databases">
        <title>Draft genome sequence of the filamentous fungus Phialemoniopsis curvata isolated from diesel fuel.</title>
        <authorList>
            <person name="Varaljay V.A."/>
            <person name="Lyon W.J."/>
            <person name="Crouch A.L."/>
            <person name="Drake C.E."/>
            <person name="Hollomon J.M."/>
            <person name="Nadeau L.J."/>
            <person name="Nunn H.S."/>
            <person name="Stevenson B.S."/>
            <person name="Bojanowski C.L."/>
            <person name="Crookes-Goodson W.J."/>
        </authorList>
    </citation>
    <scope>NUCLEOTIDE SEQUENCE [LARGE SCALE GENOMIC DNA]</scope>
    <source>
        <strain evidence="2 3">D216</strain>
    </source>
</reference>
<keyword evidence="1" id="KW-0732">Signal</keyword>
<accession>A0A507B0P5</accession>
<sequence>MQLKQLAFVAPFLLALVNGSPIAETNNVAREPAETDADAIWLWKKHVATEGNTMFWAGKKRDGAETDADNIWLWKTKRDGATTDSDAIWLWKTKRDGATTDADAVWLWKKSKQLQKDSDDVWLW</sequence>
<gene>
    <name evidence="2" type="ORF">E0L32_008415</name>
</gene>
<dbReference type="STRING" id="1093900.A0A507B0P5"/>
<dbReference type="GeneID" id="41975862"/>
<dbReference type="EMBL" id="SKBQ01000055">
    <property type="protein sequence ID" value="TPX10681.1"/>
    <property type="molecule type" value="Genomic_DNA"/>
</dbReference>
<feature type="signal peptide" evidence="1">
    <location>
        <begin position="1"/>
        <end position="19"/>
    </location>
</feature>
<protein>
    <submittedName>
        <fullName evidence="2">Uncharacterized protein</fullName>
    </submittedName>
</protein>
<organism evidence="2 3">
    <name type="scientific">Thyridium curvatum</name>
    <dbReference type="NCBI Taxonomy" id="1093900"/>
    <lineage>
        <taxon>Eukaryota</taxon>
        <taxon>Fungi</taxon>
        <taxon>Dikarya</taxon>
        <taxon>Ascomycota</taxon>
        <taxon>Pezizomycotina</taxon>
        <taxon>Sordariomycetes</taxon>
        <taxon>Sordariomycetidae</taxon>
        <taxon>Thyridiales</taxon>
        <taxon>Thyridiaceae</taxon>
        <taxon>Thyridium</taxon>
    </lineage>
</organism>
<evidence type="ECO:0000313" key="3">
    <source>
        <dbReference type="Proteomes" id="UP000319257"/>
    </source>
</evidence>